<comment type="caution">
    <text evidence="1">The sequence shown here is derived from an EMBL/GenBank/DDBJ whole genome shotgun (WGS) entry which is preliminary data.</text>
</comment>
<evidence type="ECO:0000313" key="1">
    <source>
        <dbReference type="EMBL" id="KAI4863863.1"/>
    </source>
</evidence>
<protein>
    <submittedName>
        <fullName evidence="1">Uncharacterized protein</fullName>
    </submittedName>
</protein>
<organism evidence="1 2">
    <name type="scientific">Hypoxylon rubiginosum</name>
    <dbReference type="NCBI Taxonomy" id="110542"/>
    <lineage>
        <taxon>Eukaryota</taxon>
        <taxon>Fungi</taxon>
        <taxon>Dikarya</taxon>
        <taxon>Ascomycota</taxon>
        <taxon>Pezizomycotina</taxon>
        <taxon>Sordariomycetes</taxon>
        <taxon>Xylariomycetidae</taxon>
        <taxon>Xylariales</taxon>
        <taxon>Hypoxylaceae</taxon>
        <taxon>Hypoxylon</taxon>
    </lineage>
</organism>
<gene>
    <name evidence="1" type="ORF">F4820DRAFT_425671</name>
</gene>
<dbReference type="Proteomes" id="UP001497700">
    <property type="component" value="Unassembled WGS sequence"/>
</dbReference>
<accession>A0ACB9YY43</accession>
<proteinExistence type="predicted"/>
<keyword evidence="2" id="KW-1185">Reference proteome</keyword>
<sequence length="538" mass="61112">MIIKRRFPRPTLPPTSEHVKLLKHIDIYHPAYPGMKPLLSFNSSDNGGVDYTIVYYACCIVAGNIWNASEGRNHTKKHKNRTKDDPYLSKTMKQEPMPIPDDDIITPGHYFFHVPKKARYPFFPNFDQWVFPEKIPKPWAYLQSGPEEDEPGSEDGRYAEPSSEELLEEAPSGRDFPAEPCRITGHPSGIELGHVIPKTVPEWFNINYMRDYSTSSSEHNDPLNDIENLIPIRKDLHHLFDYSNLVIVPKRDRNPSTGAPLDTYSLLTHVLQPPGRSRGGDLVILDQYHNLDCYPIKRVPMEYIFARFAWSLFNDKVILLLRDEGAEKTEFRLLITKLTNHGWETKDTPIVGTQYHPRSGTRSTKNQGGNKRKRGGSQDKDTHTADGIGSVNSNSDDSSDSDNSDSYDRLFDNMMAELLPSTSHDVESDDYTDTSCDEEPPVKRPRQSPLPQTEAEDTPIPLPPYIKTSDNPDHLDNDKVDMASSIGSLPISEGSTSANSEFNFDVNFGSKRTMKLAPRTKNNQQFIHHNRYDVLGNW</sequence>
<evidence type="ECO:0000313" key="2">
    <source>
        <dbReference type="Proteomes" id="UP001497700"/>
    </source>
</evidence>
<name>A0ACB9YY43_9PEZI</name>
<dbReference type="EMBL" id="MU393496">
    <property type="protein sequence ID" value="KAI4863863.1"/>
    <property type="molecule type" value="Genomic_DNA"/>
</dbReference>
<reference evidence="1 2" key="1">
    <citation type="journal article" date="2022" name="New Phytol.">
        <title>Ecological generalism drives hyperdiversity of secondary metabolite gene clusters in xylarialean endophytes.</title>
        <authorList>
            <person name="Franco M.E.E."/>
            <person name="Wisecaver J.H."/>
            <person name="Arnold A.E."/>
            <person name="Ju Y.M."/>
            <person name="Slot J.C."/>
            <person name="Ahrendt S."/>
            <person name="Moore L.P."/>
            <person name="Eastman K.E."/>
            <person name="Scott K."/>
            <person name="Konkel Z."/>
            <person name="Mondo S.J."/>
            <person name="Kuo A."/>
            <person name="Hayes R.D."/>
            <person name="Haridas S."/>
            <person name="Andreopoulos B."/>
            <person name="Riley R."/>
            <person name="LaButti K."/>
            <person name="Pangilinan J."/>
            <person name="Lipzen A."/>
            <person name="Amirebrahimi M."/>
            <person name="Yan J."/>
            <person name="Adam C."/>
            <person name="Keymanesh K."/>
            <person name="Ng V."/>
            <person name="Louie K."/>
            <person name="Northen T."/>
            <person name="Drula E."/>
            <person name="Henrissat B."/>
            <person name="Hsieh H.M."/>
            <person name="Youens-Clark K."/>
            <person name="Lutzoni F."/>
            <person name="Miadlikowska J."/>
            <person name="Eastwood D.C."/>
            <person name="Hamelin R.C."/>
            <person name="Grigoriev I.V."/>
            <person name="U'Ren J.M."/>
        </authorList>
    </citation>
    <scope>NUCLEOTIDE SEQUENCE [LARGE SCALE GENOMIC DNA]</scope>
    <source>
        <strain evidence="1 2">CBS 119005</strain>
    </source>
</reference>